<gene>
    <name evidence="10" type="ORF">FVE85_7190</name>
</gene>
<feature type="domain" description="Ubiquitin-like" evidence="9">
    <location>
        <begin position="1"/>
        <end position="72"/>
    </location>
</feature>
<dbReference type="SUPFAM" id="SSF46934">
    <property type="entry name" value="UBA-like"/>
    <property type="match status" value="1"/>
</dbReference>
<evidence type="ECO:0000313" key="11">
    <source>
        <dbReference type="Proteomes" id="UP000324585"/>
    </source>
</evidence>
<dbReference type="InterPro" id="IPR000626">
    <property type="entry name" value="Ubiquitin-like_dom"/>
</dbReference>
<comment type="similarity">
    <text evidence="2">Belongs to the DDI1 family.</text>
</comment>
<dbReference type="CDD" id="cd01796">
    <property type="entry name" value="Ubl_Ddi1_like"/>
    <property type="match status" value="1"/>
</dbReference>
<evidence type="ECO:0000256" key="1">
    <source>
        <dbReference type="ARBA" id="ARBA00004496"/>
    </source>
</evidence>
<comment type="caution">
    <text evidence="10">The sequence shown here is derived from an EMBL/GenBank/DDBJ whole genome shotgun (WGS) entry which is preliminary data.</text>
</comment>
<dbReference type="CDD" id="cd05479">
    <property type="entry name" value="RP_DDI"/>
    <property type="match status" value="1"/>
</dbReference>
<keyword evidence="4" id="KW-0645">Protease</keyword>
<accession>A0A5J4Z8G6</accession>
<dbReference type="EMBL" id="VRMN01000001">
    <property type="protein sequence ID" value="KAA8499605.1"/>
    <property type="molecule type" value="Genomic_DNA"/>
</dbReference>
<evidence type="ECO:0000256" key="6">
    <source>
        <dbReference type="ARBA" id="ARBA00022801"/>
    </source>
</evidence>
<protein>
    <submittedName>
        <fullName evidence="10">UBA domain-containing protein mud1</fullName>
    </submittedName>
</protein>
<dbReference type="GO" id="GO:0004190">
    <property type="term" value="F:aspartic-type endopeptidase activity"/>
    <property type="evidence" value="ECO:0007669"/>
    <property type="project" value="UniProtKB-KW"/>
</dbReference>
<dbReference type="OrthoDB" id="2550at2759"/>
<reference evidence="11" key="1">
    <citation type="journal article" date="2019" name="Nat. Commun.">
        <title>Expansion of phycobilisome linker gene families in mesophilic red algae.</title>
        <authorList>
            <person name="Lee J."/>
            <person name="Kim D."/>
            <person name="Bhattacharya D."/>
            <person name="Yoon H.S."/>
        </authorList>
    </citation>
    <scope>NUCLEOTIDE SEQUENCE [LARGE SCALE GENOMIC DNA]</scope>
    <source>
        <strain evidence="11">CCMP 1328</strain>
    </source>
</reference>
<proteinExistence type="inferred from homology"/>
<sequence>MKLVLSDERGEVSVVDVDEDASVENVKLLIEGELGIPAAMQMLLLNGVEIAGHGVQTTLKAAGVAENDLLLVRRCAAAASSSAAAATPAASGSAAATAGRNANSPSSWAAALSSALSSFNANKGSARQQQGQPPASVSEQEARQLVREVRDNPGAMQRLGLQFPRLVEAIRNSDEAAVAREMVPFKQAMVQVETQRMNAHQAKMARIAADPMSVEAQEYMAETIRQQNVETNLAAAYEHNPEAFAKVVMLFIHGTVNGVDVTMFVDSGAQSTIISKACAERCNILHLLDTRFQGIARGVGTARILGRVHMAEMRIEKQHLLCSFTVMEDFNYDILFGLDMLRKHRASIDLERDCLRIQGVEARFLPEKDIPRLFRDPEYINDSSLASPPTSAASAAGAAAVSRSMGWAANSSNARRSSDPVAPSLPGSVAVPNGSVSAASIPDLEAKVTRLVAIGFDSAQARTALIQFGGSEELAASFLLEHSLTQKRAL</sequence>
<dbReference type="Proteomes" id="UP000324585">
    <property type="component" value="Unassembled WGS sequence"/>
</dbReference>
<dbReference type="InterPro" id="IPR015940">
    <property type="entry name" value="UBA"/>
</dbReference>
<dbReference type="Gene3D" id="3.10.20.90">
    <property type="entry name" value="Phosphatidylinositol 3-kinase Catalytic Subunit, Chain A, domain 1"/>
    <property type="match status" value="1"/>
</dbReference>
<feature type="domain" description="UBA" evidence="8">
    <location>
        <begin position="441"/>
        <end position="482"/>
    </location>
</feature>
<keyword evidence="11" id="KW-1185">Reference proteome</keyword>
<dbReference type="SMART" id="SM00165">
    <property type="entry name" value="UBA"/>
    <property type="match status" value="1"/>
</dbReference>
<dbReference type="InterPro" id="IPR009060">
    <property type="entry name" value="UBA-like_sf"/>
</dbReference>
<dbReference type="Gene3D" id="2.40.70.10">
    <property type="entry name" value="Acid Proteases"/>
    <property type="match status" value="1"/>
</dbReference>
<evidence type="ECO:0000259" key="8">
    <source>
        <dbReference type="PROSITE" id="PS50030"/>
    </source>
</evidence>
<name>A0A5J4Z8G6_PORPP</name>
<evidence type="ECO:0000313" key="10">
    <source>
        <dbReference type="EMBL" id="KAA8499605.1"/>
    </source>
</evidence>
<dbReference type="Pfam" id="PF00627">
    <property type="entry name" value="UBA"/>
    <property type="match status" value="1"/>
</dbReference>
<dbReference type="GO" id="GO:0006508">
    <property type="term" value="P:proteolysis"/>
    <property type="evidence" value="ECO:0007669"/>
    <property type="project" value="UniProtKB-KW"/>
</dbReference>
<organism evidence="10 11">
    <name type="scientific">Porphyridium purpureum</name>
    <name type="common">Red alga</name>
    <name type="synonym">Porphyridium cruentum</name>
    <dbReference type="NCBI Taxonomy" id="35688"/>
    <lineage>
        <taxon>Eukaryota</taxon>
        <taxon>Rhodophyta</taxon>
        <taxon>Bangiophyceae</taxon>
        <taxon>Porphyridiales</taxon>
        <taxon>Porphyridiaceae</taxon>
        <taxon>Porphyridium</taxon>
    </lineage>
</organism>
<evidence type="ECO:0000256" key="3">
    <source>
        <dbReference type="ARBA" id="ARBA00022490"/>
    </source>
</evidence>
<dbReference type="GO" id="GO:0005737">
    <property type="term" value="C:cytoplasm"/>
    <property type="evidence" value="ECO:0007669"/>
    <property type="project" value="UniProtKB-SubCell"/>
</dbReference>
<dbReference type="PANTHER" id="PTHR12917:SF1">
    <property type="entry name" value="AT13091P"/>
    <property type="match status" value="1"/>
</dbReference>
<feature type="compositionally biased region" description="Polar residues" evidence="7">
    <location>
        <begin position="123"/>
        <end position="139"/>
    </location>
</feature>
<dbReference type="SUPFAM" id="SSF50630">
    <property type="entry name" value="Acid proteases"/>
    <property type="match status" value="1"/>
</dbReference>
<evidence type="ECO:0000256" key="2">
    <source>
        <dbReference type="ARBA" id="ARBA00009136"/>
    </source>
</evidence>
<dbReference type="InterPro" id="IPR021109">
    <property type="entry name" value="Peptidase_aspartic_dom_sf"/>
</dbReference>
<dbReference type="PANTHER" id="PTHR12917">
    <property type="entry name" value="ASPARTYL PROTEASE DDI-RELATED"/>
    <property type="match status" value="1"/>
</dbReference>
<comment type="subcellular location">
    <subcellularLocation>
        <location evidence="1">Cytoplasm</location>
    </subcellularLocation>
</comment>
<dbReference type="Gene3D" id="1.10.8.10">
    <property type="entry name" value="DNA helicase RuvA subunit, C-terminal domain"/>
    <property type="match status" value="1"/>
</dbReference>
<evidence type="ECO:0000256" key="4">
    <source>
        <dbReference type="ARBA" id="ARBA00022670"/>
    </source>
</evidence>
<keyword evidence="5" id="KW-0064">Aspartyl protease</keyword>
<dbReference type="OMA" id="CRMEFNI"/>
<evidence type="ECO:0000256" key="7">
    <source>
        <dbReference type="SAM" id="MobiDB-lite"/>
    </source>
</evidence>
<feature type="region of interest" description="Disordered" evidence="7">
    <location>
        <begin position="121"/>
        <end position="144"/>
    </location>
</feature>
<dbReference type="InterPro" id="IPR019103">
    <property type="entry name" value="Peptidase_aspartic_DDI1-type"/>
</dbReference>
<dbReference type="SUPFAM" id="SSF54236">
    <property type="entry name" value="Ubiquitin-like"/>
    <property type="match status" value="1"/>
</dbReference>
<keyword evidence="3" id="KW-0963">Cytoplasm</keyword>
<dbReference type="AlphaFoldDB" id="A0A5J4Z8G6"/>
<evidence type="ECO:0000256" key="5">
    <source>
        <dbReference type="ARBA" id="ARBA00022750"/>
    </source>
</evidence>
<dbReference type="PROSITE" id="PS50030">
    <property type="entry name" value="UBA"/>
    <property type="match status" value="1"/>
</dbReference>
<keyword evidence="6" id="KW-0378">Hydrolase</keyword>
<dbReference type="InterPro" id="IPR033882">
    <property type="entry name" value="DDI1_N"/>
</dbReference>
<dbReference type="InterPro" id="IPR029071">
    <property type="entry name" value="Ubiquitin-like_domsf"/>
</dbReference>
<dbReference type="Pfam" id="PF09668">
    <property type="entry name" value="Asp_protease"/>
    <property type="match status" value="1"/>
</dbReference>
<evidence type="ECO:0000259" key="9">
    <source>
        <dbReference type="PROSITE" id="PS50053"/>
    </source>
</evidence>
<dbReference type="PROSITE" id="PS50053">
    <property type="entry name" value="UBIQUITIN_2"/>
    <property type="match status" value="1"/>
</dbReference>